<name>A0ABD6CHJ3_9EURY</name>
<reference evidence="2 3" key="1">
    <citation type="journal article" date="2019" name="Int. J. Syst. Evol. Microbiol.">
        <title>The Global Catalogue of Microorganisms (GCM) 10K type strain sequencing project: providing services to taxonomists for standard genome sequencing and annotation.</title>
        <authorList>
            <consortium name="The Broad Institute Genomics Platform"/>
            <consortium name="The Broad Institute Genome Sequencing Center for Infectious Disease"/>
            <person name="Wu L."/>
            <person name="Ma J."/>
        </authorList>
    </citation>
    <scope>NUCLEOTIDE SEQUENCE [LARGE SCALE GENOMIC DNA]</scope>
    <source>
        <strain evidence="2 3">CGMCC 1.12125</strain>
    </source>
</reference>
<dbReference type="AlphaFoldDB" id="A0ABD6CHJ3"/>
<feature type="compositionally biased region" description="Basic and acidic residues" evidence="1">
    <location>
        <begin position="14"/>
        <end position="39"/>
    </location>
</feature>
<feature type="region of interest" description="Disordered" evidence="1">
    <location>
        <begin position="14"/>
        <end position="42"/>
    </location>
</feature>
<comment type="caution">
    <text evidence="2">The sequence shown here is derived from an EMBL/GenBank/DDBJ whole genome shotgun (WGS) entry which is preliminary data.</text>
</comment>
<accession>A0ABD6CHJ3</accession>
<dbReference type="RefSeq" id="WP_247378373.1">
    <property type="nucleotide sequence ID" value="NZ_JALLGV010000005.1"/>
</dbReference>
<dbReference type="EMBL" id="JBHUDJ010000014">
    <property type="protein sequence ID" value="MFD1588717.1"/>
    <property type="molecule type" value="Genomic_DNA"/>
</dbReference>
<sequence>MPTETTTEIEAIKEALDKDGNEAHAATDERLESVREQGANKDALPTFAYSTSGTAAEQLPSNSVPDGVDVSIIYYPSNSGIVWVGDSDAQEVPLTGEGQAFSAAVADTNAIWVQTPNAGDTVTVVFER</sequence>
<evidence type="ECO:0000256" key="1">
    <source>
        <dbReference type="SAM" id="MobiDB-lite"/>
    </source>
</evidence>
<proteinExistence type="predicted"/>
<organism evidence="2 3">
    <name type="scientific">Halorientalis brevis</name>
    <dbReference type="NCBI Taxonomy" id="1126241"/>
    <lineage>
        <taxon>Archaea</taxon>
        <taxon>Methanobacteriati</taxon>
        <taxon>Methanobacteriota</taxon>
        <taxon>Stenosarchaea group</taxon>
        <taxon>Halobacteria</taxon>
        <taxon>Halobacteriales</taxon>
        <taxon>Haloarculaceae</taxon>
        <taxon>Halorientalis</taxon>
    </lineage>
</organism>
<evidence type="ECO:0000313" key="2">
    <source>
        <dbReference type="EMBL" id="MFD1588717.1"/>
    </source>
</evidence>
<gene>
    <name evidence="2" type="ORF">ACFR9U_17195</name>
</gene>
<protein>
    <submittedName>
        <fullName evidence="2">Uncharacterized protein</fullName>
    </submittedName>
</protein>
<dbReference type="Proteomes" id="UP001597119">
    <property type="component" value="Unassembled WGS sequence"/>
</dbReference>
<evidence type="ECO:0000313" key="3">
    <source>
        <dbReference type="Proteomes" id="UP001597119"/>
    </source>
</evidence>
<keyword evidence="3" id="KW-1185">Reference proteome</keyword>